<organism evidence="2 3">
    <name type="scientific">Saccharomycodes ludwigii</name>
    <dbReference type="NCBI Taxonomy" id="36035"/>
    <lineage>
        <taxon>Eukaryota</taxon>
        <taxon>Fungi</taxon>
        <taxon>Dikarya</taxon>
        <taxon>Ascomycota</taxon>
        <taxon>Saccharomycotina</taxon>
        <taxon>Saccharomycetes</taxon>
        <taxon>Saccharomycodales</taxon>
        <taxon>Saccharomycodaceae</taxon>
        <taxon>Saccharomycodes</taxon>
    </lineage>
</organism>
<dbReference type="AlphaFoldDB" id="A0A376BB52"/>
<reference evidence="3" key="1">
    <citation type="submission" date="2018-06" db="EMBL/GenBank/DDBJ databases">
        <authorList>
            <person name="Guldener U."/>
        </authorList>
    </citation>
    <scope>NUCLEOTIDE SEQUENCE [LARGE SCALE GENOMIC DNA]</scope>
    <source>
        <strain evidence="3">UTAD17</strain>
    </source>
</reference>
<keyword evidence="3" id="KW-1185">Reference proteome</keyword>
<dbReference type="InterPro" id="IPR015943">
    <property type="entry name" value="WD40/YVTN_repeat-like_dom_sf"/>
</dbReference>
<dbReference type="InterPro" id="IPR001680">
    <property type="entry name" value="WD40_rpt"/>
</dbReference>
<evidence type="ECO:0000313" key="3">
    <source>
        <dbReference type="Proteomes" id="UP000262825"/>
    </source>
</evidence>
<dbReference type="EMBL" id="UFAJ01000940">
    <property type="protein sequence ID" value="SSD61857.1"/>
    <property type="molecule type" value="Genomic_DNA"/>
</dbReference>
<gene>
    <name evidence="2" type="ORF">SCODWIG_03618</name>
</gene>
<feature type="region of interest" description="Disordered" evidence="1">
    <location>
        <begin position="144"/>
        <end position="163"/>
    </location>
</feature>
<evidence type="ECO:0000256" key="1">
    <source>
        <dbReference type="SAM" id="MobiDB-lite"/>
    </source>
</evidence>
<dbReference type="Gene3D" id="2.130.10.10">
    <property type="entry name" value="YVTN repeat-like/Quinoprotein amine dehydrogenase"/>
    <property type="match status" value="1"/>
</dbReference>
<dbReference type="SUPFAM" id="SSF50978">
    <property type="entry name" value="WD40 repeat-like"/>
    <property type="match status" value="1"/>
</dbReference>
<dbReference type="OrthoDB" id="366230at2759"/>
<dbReference type="SMART" id="SM00320">
    <property type="entry name" value="WD40"/>
    <property type="match status" value="2"/>
</dbReference>
<accession>A0A376BB52</accession>
<dbReference type="InterPro" id="IPR036322">
    <property type="entry name" value="WD40_repeat_dom_sf"/>
</dbReference>
<dbReference type="Proteomes" id="UP000262825">
    <property type="component" value="Unassembled WGS sequence"/>
</dbReference>
<evidence type="ECO:0000313" key="2">
    <source>
        <dbReference type="EMBL" id="SSD61857.1"/>
    </source>
</evidence>
<sequence length="646" mass="74308">MTNTNNITRIEEIELKRKKLKELRDKTRTLLYESENIVTLPDNHFNQNDKDNKNTNDKSIILENSKIELISAGVQTEKGDINTNIVEPINKEPDILLYNKSIQTDSIEIDVKNKQKYDFESRDIEKTIIKKIDTTKDTKLGLTDQDKQTENSNNIHNDKADANNNNNNNIIRLTYSYNDSSLLLNNNNYTEAYGDDRDDPITFSYQYFKGKTAISNTQINKKFGKNILSYEMMDLPLLIDNEEFNLYSQKELAPRGHNEGKCVIRCTWLTSFYDFALAIFSVTSENINGNMNYLKEKDIIVSFTFIFRVSENKIIDMLQFPNERILRGEFLSTIDSYSPSILSILLTTYTGSVILYELRNSTEDDSNLSIERNLVWKNYHNAPINCIYYNDQLDLLLTSSSNGKICKLNRLNLKLHNIFVVQNSMNDSIITDQDSANKDKALSDWIDIIERYNEINITCFQCLNQNVLIFGDECGGIYRIPLYQANTDTVAINKDNILIPNAHDGYISDLAINTFDDGNTNTFILLSSSIDGCIKTWEVSNTESGSAKLLYKIELLHPVIQSTWINKDIFVVMTNKDLSFYHLKDSLAYPLTVINGDSFTCFNVINFKEDEQKVEDNHLIVTCLIGSKNCSDKYCTLQKYKLILKY</sequence>
<name>A0A376BB52_9ASCO</name>
<proteinExistence type="predicted"/>
<dbReference type="VEuPathDB" id="FungiDB:SCODWIG_03618"/>
<protein>
    <submittedName>
        <fullName evidence="2">Uncharacterized protein</fullName>
    </submittedName>
</protein>